<dbReference type="OrthoDB" id="9793039at2"/>
<dbReference type="InterPro" id="IPR053863">
    <property type="entry name" value="Glyoxy/Ble-like_N"/>
</dbReference>
<dbReference type="PROSITE" id="PS51819">
    <property type="entry name" value="VOC"/>
    <property type="match status" value="1"/>
</dbReference>
<dbReference type="EMBL" id="SMZQ01000002">
    <property type="protein sequence ID" value="TDL40045.1"/>
    <property type="molecule type" value="Genomic_DNA"/>
</dbReference>
<dbReference type="SUPFAM" id="SSF54593">
    <property type="entry name" value="Glyoxalase/Bleomycin resistance protein/Dihydroxybiphenyl dioxygenase"/>
    <property type="match status" value="1"/>
</dbReference>
<evidence type="ECO:0000259" key="1">
    <source>
        <dbReference type="PROSITE" id="PS51819"/>
    </source>
</evidence>
<dbReference type="Pfam" id="PF22677">
    <property type="entry name" value="Ble-like_N"/>
    <property type="match status" value="1"/>
</dbReference>
<reference evidence="2 3" key="1">
    <citation type="submission" date="2019-03" db="EMBL/GenBank/DDBJ databases">
        <title>Genome Sequencing and Assembly of Various Microbes Isolated from Partially Reclaimed Soil and Acid Mine Drainage (AMD) Site.</title>
        <authorList>
            <person name="Steinbock B."/>
            <person name="Bechtold R."/>
            <person name="Sevigny J.L."/>
            <person name="Thomas D."/>
            <person name="Cuthill L.R."/>
            <person name="Aveiro Johannsen E.J."/>
            <person name="Thomas K."/>
            <person name="Ghosh A."/>
        </authorList>
    </citation>
    <scope>NUCLEOTIDE SEQUENCE [LARGE SCALE GENOMIC DNA]</scope>
    <source>
        <strain evidence="2 3">S-A1</strain>
    </source>
</reference>
<organism evidence="2 3">
    <name type="scientific">Arthrobacter nitrophenolicus</name>
    <dbReference type="NCBI Taxonomy" id="683150"/>
    <lineage>
        <taxon>Bacteria</taxon>
        <taxon>Bacillati</taxon>
        <taxon>Actinomycetota</taxon>
        <taxon>Actinomycetes</taxon>
        <taxon>Micrococcales</taxon>
        <taxon>Micrococcaceae</taxon>
        <taxon>Arthrobacter</taxon>
    </lineage>
</organism>
<dbReference type="InterPro" id="IPR037523">
    <property type="entry name" value="VOC_core"/>
</dbReference>
<dbReference type="PANTHER" id="PTHR33993">
    <property type="entry name" value="GLYOXALASE-RELATED"/>
    <property type="match status" value="1"/>
</dbReference>
<dbReference type="Proteomes" id="UP000294621">
    <property type="component" value="Unassembled WGS sequence"/>
</dbReference>
<gene>
    <name evidence="2" type="ORF">E2R57_06210</name>
</gene>
<sequence>MGRVVHFEIPADDEDRAREFYRSNFGWSFQVIPELEYSLATTGNVSPEGMPTDAFSINGAIFRRGDVLKFPLITIAVDNIDAALEHIVQSGGKTLRGKLEVPGLGWNAYFQDTEGNIIGLWQDSSPAVS</sequence>
<accession>A0A4R5Y9R2</accession>
<name>A0A4R5Y9R2_9MICC</name>
<evidence type="ECO:0000313" key="2">
    <source>
        <dbReference type="EMBL" id="TDL40045.1"/>
    </source>
</evidence>
<dbReference type="RefSeq" id="WP_133347330.1">
    <property type="nucleotide sequence ID" value="NZ_SMZQ01000002.1"/>
</dbReference>
<proteinExistence type="predicted"/>
<comment type="caution">
    <text evidence="2">The sequence shown here is derived from an EMBL/GenBank/DDBJ whole genome shotgun (WGS) entry which is preliminary data.</text>
</comment>
<dbReference type="PANTHER" id="PTHR33993:SF2">
    <property type="entry name" value="VOC DOMAIN-CONTAINING PROTEIN"/>
    <property type="match status" value="1"/>
</dbReference>
<dbReference type="CDD" id="cd07247">
    <property type="entry name" value="SgaA_N_like"/>
    <property type="match status" value="1"/>
</dbReference>
<dbReference type="InterPro" id="IPR029068">
    <property type="entry name" value="Glyas_Bleomycin-R_OHBP_Dase"/>
</dbReference>
<feature type="domain" description="VOC" evidence="1">
    <location>
        <begin position="3"/>
        <end position="123"/>
    </location>
</feature>
<protein>
    <submittedName>
        <fullName evidence="2">VOC family protein</fullName>
    </submittedName>
</protein>
<dbReference type="Gene3D" id="3.10.180.10">
    <property type="entry name" value="2,3-Dihydroxybiphenyl 1,2-Dioxygenase, domain 1"/>
    <property type="match status" value="1"/>
</dbReference>
<evidence type="ECO:0000313" key="3">
    <source>
        <dbReference type="Proteomes" id="UP000294621"/>
    </source>
</evidence>
<dbReference type="AlphaFoldDB" id="A0A4R5Y9R2"/>
<dbReference type="STRING" id="683150.G205_20689"/>
<dbReference type="InterPro" id="IPR052164">
    <property type="entry name" value="Anthracycline_SecMetBiosynth"/>
</dbReference>